<gene>
    <name evidence="7" type="ORF">ABEB36_011875</name>
</gene>
<evidence type="ECO:0000256" key="4">
    <source>
        <dbReference type="ARBA" id="ARBA00023136"/>
    </source>
</evidence>
<dbReference type="AlphaFoldDB" id="A0ABD1EC02"/>
<feature type="transmembrane region" description="Helical" evidence="5">
    <location>
        <begin position="184"/>
        <end position="202"/>
    </location>
</feature>
<feature type="transmembrane region" description="Helical" evidence="5">
    <location>
        <begin position="26"/>
        <end position="48"/>
    </location>
</feature>
<dbReference type="PROSITE" id="PS50850">
    <property type="entry name" value="MFS"/>
    <property type="match status" value="1"/>
</dbReference>
<feature type="transmembrane region" description="Helical" evidence="5">
    <location>
        <begin position="68"/>
        <end position="90"/>
    </location>
</feature>
<comment type="caution">
    <text evidence="7">The sequence shown here is derived from an EMBL/GenBank/DDBJ whole genome shotgun (WGS) entry which is preliminary data.</text>
</comment>
<dbReference type="GO" id="GO:0016020">
    <property type="term" value="C:membrane"/>
    <property type="evidence" value="ECO:0007669"/>
    <property type="project" value="UniProtKB-SubCell"/>
</dbReference>
<dbReference type="PANTHER" id="PTHR48021">
    <property type="match status" value="1"/>
</dbReference>
<comment type="subcellular location">
    <subcellularLocation>
        <location evidence="1">Membrane</location>
        <topology evidence="1">Multi-pass membrane protein</topology>
    </subcellularLocation>
</comment>
<reference evidence="7 8" key="1">
    <citation type="submission" date="2024-05" db="EMBL/GenBank/DDBJ databases">
        <title>Genetic variation in Jamaican populations of the coffee berry borer (Hypothenemus hampei).</title>
        <authorList>
            <person name="Errbii M."/>
            <person name="Myrie A."/>
        </authorList>
    </citation>
    <scope>NUCLEOTIDE SEQUENCE [LARGE SCALE GENOMIC DNA]</scope>
    <source>
        <strain evidence="7">JA-Hopewell-2020-01-JO</strain>
        <tissue evidence="7">Whole body</tissue>
    </source>
</reference>
<feature type="transmembrane region" description="Helical" evidence="5">
    <location>
        <begin position="424"/>
        <end position="444"/>
    </location>
</feature>
<dbReference type="Proteomes" id="UP001566132">
    <property type="component" value="Unassembled WGS sequence"/>
</dbReference>
<feature type="transmembrane region" description="Helical" evidence="5">
    <location>
        <begin position="456"/>
        <end position="474"/>
    </location>
</feature>
<dbReference type="PROSITE" id="PS00217">
    <property type="entry name" value="SUGAR_TRANSPORT_2"/>
    <property type="match status" value="1"/>
</dbReference>
<evidence type="ECO:0000256" key="1">
    <source>
        <dbReference type="ARBA" id="ARBA00004141"/>
    </source>
</evidence>
<evidence type="ECO:0000256" key="2">
    <source>
        <dbReference type="ARBA" id="ARBA00022692"/>
    </source>
</evidence>
<dbReference type="Pfam" id="PF00083">
    <property type="entry name" value="Sugar_tr"/>
    <property type="match status" value="1"/>
</dbReference>
<feature type="domain" description="Major facilitator superfamily (MFS) profile" evidence="6">
    <location>
        <begin position="26"/>
        <end position="478"/>
    </location>
</feature>
<dbReference type="PANTHER" id="PTHR48021:SF39">
    <property type="entry name" value="MAJOR FACILITATOR SUPERFAMILY (MFS) PROFILE DOMAIN-CONTAINING PROTEIN"/>
    <property type="match status" value="1"/>
</dbReference>
<dbReference type="InterPro" id="IPR036259">
    <property type="entry name" value="MFS_trans_sf"/>
</dbReference>
<evidence type="ECO:0000313" key="8">
    <source>
        <dbReference type="Proteomes" id="UP001566132"/>
    </source>
</evidence>
<dbReference type="InterPro" id="IPR050549">
    <property type="entry name" value="MFS_Trehalose_Transporter"/>
</dbReference>
<evidence type="ECO:0000256" key="5">
    <source>
        <dbReference type="SAM" id="Phobius"/>
    </source>
</evidence>
<evidence type="ECO:0000313" key="7">
    <source>
        <dbReference type="EMBL" id="KAL1491254.1"/>
    </source>
</evidence>
<evidence type="ECO:0000256" key="3">
    <source>
        <dbReference type="ARBA" id="ARBA00022989"/>
    </source>
</evidence>
<dbReference type="FunFam" id="1.20.1250.20:FF:000249">
    <property type="entry name" value="facilitated trehalose transporter Tret1"/>
    <property type="match status" value="1"/>
</dbReference>
<dbReference type="SUPFAM" id="SSF103473">
    <property type="entry name" value="MFS general substrate transporter"/>
    <property type="match status" value="1"/>
</dbReference>
<feature type="transmembrane region" description="Helical" evidence="5">
    <location>
        <begin position="315"/>
        <end position="339"/>
    </location>
</feature>
<feature type="transmembrane region" description="Helical" evidence="5">
    <location>
        <begin position="157"/>
        <end position="178"/>
    </location>
</feature>
<sequence>MTAETISVKTCEQSNINTLRQSLPQILAVSVKNVLLLAFGMSLGYPTVLIPSLSGGNPQETIVLDRDAISWIGSVNLLCVPLGCLLSGFLTQPLGRRRTMQLVNIPFLSAWLLFSQATKSWHVFLASCMTGFSGGLLEAPTLTYLAEVTTPNLRGILASTSTVAVISGILLEFLLGTFLNWRKVALVSAAVPIFSCVLLFFVPESPYWLIFKGRVLDAQKSMAWLRGWVDLEAVQTEFKEFYEQLIQESFKGSTEELKGWKNLKENSKLYSKKSFLWPFSLVSFVFFLSHFSGLTTLQTYAVSIFTTLEVPINKYYATIMVGVAEMLGCILSSFLVHFVGKRRMNFFSLFGTSLCFCVVATYAYLHEITILLTLTPGKELTPDDRNWVPLTFLILAAFCSHTGIRILPWMLIGEVYHNKIRAPASGFSSAASYILGFMANKIFFSMVITMTLSGTFWFYSGVSLIGLVTLYFWLPETEGKSLFEITEHFRGGTKLNNQVTNFIQMKRLKHRQNGNTGGEINSAFDNKDEIINIRL</sequence>
<keyword evidence="4 5" id="KW-0472">Membrane</keyword>
<feature type="transmembrane region" description="Helical" evidence="5">
    <location>
        <begin position="387"/>
        <end position="412"/>
    </location>
</feature>
<keyword evidence="3 5" id="KW-1133">Transmembrane helix</keyword>
<evidence type="ECO:0000259" key="6">
    <source>
        <dbReference type="PROSITE" id="PS50850"/>
    </source>
</evidence>
<organism evidence="7 8">
    <name type="scientific">Hypothenemus hampei</name>
    <name type="common">Coffee berry borer</name>
    <dbReference type="NCBI Taxonomy" id="57062"/>
    <lineage>
        <taxon>Eukaryota</taxon>
        <taxon>Metazoa</taxon>
        <taxon>Ecdysozoa</taxon>
        <taxon>Arthropoda</taxon>
        <taxon>Hexapoda</taxon>
        <taxon>Insecta</taxon>
        <taxon>Pterygota</taxon>
        <taxon>Neoptera</taxon>
        <taxon>Endopterygota</taxon>
        <taxon>Coleoptera</taxon>
        <taxon>Polyphaga</taxon>
        <taxon>Cucujiformia</taxon>
        <taxon>Curculionidae</taxon>
        <taxon>Scolytinae</taxon>
        <taxon>Hypothenemus</taxon>
    </lineage>
</organism>
<name>A0ABD1EC02_HYPHA</name>
<keyword evidence="8" id="KW-1185">Reference proteome</keyword>
<accession>A0ABD1EC02</accession>
<dbReference type="Gene3D" id="1.20.1250.20">
    <property type="entry name" value="MFS general substrate transporter like domains"/>
    <property type="match status" value="1"/>
</dbReference>
<feature type="transmembrane region" description="Helical" evidence="5">
    <location>
        <begin position="346"/>
        <end position="365"/>
    </location>
</feature>
<keyword evidence="2 5" id="KW-0812">Transmembrane</keyword>
<dbReference type="EMBL" id="JBDJPC010000009">
    <property type="protein sequence ID" value="KAL1491254.1"/>
    <property type="molecule type" value="Genomic_DNA"/>
</dbReference>
<proteinExistence type="predicted"/>
<dbReference type="InterPro" id="IPR005829">
    <property type="entry name" value="Sugar_transporter_CS"/>
</dbReference>
<dbReference type="InterPro" id="IPR005828">
    <property type="entry name" value="MFS_sugar_transport-like"/>
</dbReference>
<feature type="transmembrane region" description="Helical" evidence="5">
    <location>
        <begin position="275"/>
        <end position="295"/>
    </location>
</feature>
<dbReference type="InterPro" id="IPR020846">
    <property type="entry name" value="MFS_dom"/>
</dbReference>
<protein>
    <recommendedName>
        <fullName evidence="6">Major facilitator superfamily (MFS) profile domain-containing protein</fullName>
    </recommendedName>
</protein>